<dbReference type="PANTHER" id="PTHR33445">
    <property type="entry name" value="ATP SYNTHASE SUBUNIT B', CHLOROPLASTIC"/>
    <property type="match status" value="1"/>
</dbReference>
<dbReference type="InterPro" id="IPR028987">
    <property type="entry name" value="ATP_synth_B-like_membr_sf"/>
</dbReference>
<comment type="subunit">
    <text evidence="15">F-type ATPases have 2 components, F(1) - the catalytic core - and F(0) - the membrane proton channel. F(1) has five subunits: alpha(3), beta(3), gamma(1), delta(1), epsilon(1). F(0) has three main subunits: a(1), b(2) and c(10-14). The alpha and beta chains form an alternating ring which encloses part of the gamma chain. F(1) is attached to F(0) by a central stalk formed by the gamma and epsilon chains, while a peripheral stalk is formed by the delta and b chains.</text>
</comment>
<keyword evidence="17" id="KW-0175">Coiled coil</keyword>
<sequence>MNINATLIGQSIAFFLFVWFCMKFVWPPIMKALDDRRRTIADGLAAAEKGKRELELGEKKALETIKQAKQDAAEVIALAEKRAAEIADEAKEHAEAEADRIVIAARADIEQEVNRAKESLRAAVSELAVVGAARILEKEVDAKAHAKLLETVVKQL</sequence>
<dbReference type="GO" id="GO:0046961">
    <property type="term" value="F:proton-transporting ATPase activity, rotational mechanism"/>
    <property type="evidence" value="ECO:0007669"/>
    <property type="project" value="TreeGrafter"/>
</dbReference>
<keyword evidence="6 15" id="KW-0375">Hydrogen ion transport</keyword>
<evidence type="ECO:0000256" key="5">
    <source>
        <dbReference type="ARBA" id="ARBA00022692"/>
    </source>
</evidence>
<dbReference type="NCBIfam" id="TIGR01144">
    <property type="entry name" value="ATP_synt_b"/>
    <property type="match status" value="1"/>
</dbReference>
<dbReference type="GO" id="GO:0045259">
    <property type="term" value="C:proton-transporting ATP synthase complex"/>
    <property type="evidence" value="ECO:0007669"/>
    <property type="project" value="UniProtKB-KW"/>
</dbReference>
<keyword evidence="5 15" id="KW-0812">Transmembrane</keyword>
<dbReference type="NCBIfam" id="NF004411">
    <property type="entry name" value="PRK05759.1-2"/>
    <property type="match status" value="1"/>
</dbReference>
<proteinExistence type="inferred from homology"/>
<evidence type="ECO:0000256" key="7">
    <source>
        <dbReference type="ARBA" id="ARBA00022989"/>
    </source>
</evidence>
<dbReference type="Gene3D" id="1.20.5.620">
    <property type="entry name" value="F1F0 ATP synthase subunit B, membrane domain"/>
    <property type="match status" value="1"/>
</dbReference>
<dbReference type="Proteomes" id="UP000179037">
    <property type="component" value="Unassembled WGS sequence"/>
</dbReference>
<keyword evidence="10 15" id="KW-0066">ATP synthesis</keyword>
<evidence type="ECO:0000256" key="10">
    <source>
        <dbReference type="ARBA" id="ARBA00023310"/>
    </source>
</evidence>
<gene>
    <name evidence="15" type="primary">atpF</name>
    <name evidence="18" type="ORF">A3A87_06255</name>
</gene>
<evidence type="ECO:0000256" key="14">
    <source>
        <dbReference type="ARBA" id="ARBA00037847"/>
    </source>
</evidence>
<evidence type="ECO:0000256" key="9">
    <source>
        <dbReference type="ARBA" id="ARBA00023136"/>
    </source>
</evidence>
<evidence type="ECO:0000313" key="19">
    <source>
        <dbReference type="Proteomes" id="UP000179037"/>
    </source>
</evidence>
<dbReference type="GO" id="GO:0012505">
    <property type="term" value="C:endomembrane system"/>
    <property type="evidence" value="ECO:0007669"/>
    <property type="project" value="UniProtKB-SubCell"/>
</dbReference>
<dbReference type="HAMAP" id="MF_01398">
    <property type="entry name" value="ATP_synth_b_bprime"/>
    <property type="match status" value="1"/>
</dbReference>
<comment type="similarity">
    <text evidence="1 15 16">Belongs to the ATPase B chain family.</text>
</comment>
<dbReference type="SUPFAM" id="SSF81573">
    <property type="entry name" value="F1F0 ATP synthase subunit B, membrane domain"/>
    <property type="match status" value="1"/>
</dbReference>
<dbReference type="GO" id="GO:0046933">
    <property type="term" value="F:proton-transporting ATP synthase activity, rotational mechanism"/>
    <property type="evidence" value="ECO:0007669"/>
    <property type="project" value="UniProtKB-UniRule"/>
</dbReference>
<evidence type="ECO:0000256" key="17">
    <source>
        <dbReference type="SAM" id="Coils"/>
    </source>
</evidence>
<comment type="function">
    <text evidence="12">Component of the F(0) channel, it forms part of the peripheral stalk, linking F(1) to F(0). The b'-subunit is a diverged and duplicated form of b found in plants and photosynthetic bacteria.</text>
</comment>
<keyword evidence="7 15" id="KW-1133">Transmembrane helix</keyword>
<comment type="caution">
    <text evidence="18">The sequence shown here is derived from an EMBL/GenBank/DDBJ whole genome shotgun (WGS) entry which is preliminary data.</text>
</comment>
<dbReference type="GO" id="GO:0005886">
    <property type="term" value="C:plasma membrane"/>
    <property type="evidence" value="ECO:0007669"/>
    <property type="project" value="UniProtKB-SubCell"/>
</dbReference>
<evidence type="ECO:0000313" key="18">
    <source>
        <dbReference type="EMBL" id="OGI52895.1"/>
    </source>
</evidence>
<dbReference type="InterPro" id="IPR050059">
    <property type="entry name" value="ATP_synthase_B_chain"/>
</dbReference>
<dbReference type="InterPro" id="IPR005864">
    <property type="entry name" value="ATP_synth_F0_bsu_bac"/>
</dbReference>
<keyword evidence="3 15" id="KW-1003">Cell membrane</keyword>
<evidence type="ECO:0000256" key="11">
    <source>
        <dbReference type="ARBA" id="ARBA00025198"/>
    </source>
</evidence>
<name>A0A1F6U672_9PROT</name>
<dbReference type="AlphaFoldDB" id="A0A1F6U672"/>
<evidence type="ECO:0000256" key="13">
    <source>
        <dbReference type="ARBA" id="ARBA00026054"/>
    </source>
</evidence>
<evidence type="ECO:0000256" key="12">
    <source>
        <dbReference type="ARBA" id="ARBA00025614"/>
    </source>
</evidence>
<keyword evidence="4 15" id="KW-0138">CF(0)</keyword>
<evidence type="ECO:0000256" key="2">
    <source>
        <dbReference type="ARBA" id="ARBA00022448"/>
    </source>
</evidence>
<protein>
    <recommendedName>
        <fullName evidence="15">ATP synthase subunit b</fullName>
    </recommendedName>
    <alternativeName>
        <fullName evidence="15">ATP synthase F(0) sector subunit b</fullName>
    </alternativeName>
    <alternativeName>
        <fullName evidence="15">ATPase subunit I</fullName>
    </alternativeName>
    <alternativeName>
        <fullName evidence="15">F-type ATPase subunit b</fullName>
        <shortName evidence="15">F-ATPase subunit b</shortName>
    </alternativeName>
</protein>
<evidence type="ECO:0000256" key="15">
    <source>
        <dbReference type="HAMAP-Rule" id="MF_01398"/>
    </source>
</evidence>
<reference evidence="18 19" key="1">
    <citation type="journal article" date="2016" name="Nat. Commun.">
        <title>Thousands of microbial genomes shed light on interconnected biogeochemical processes in an aquifer system.</title>
        <authorList>
            <person name="Anantharaman K."/>
            <person name="Brown C.T."/>
            <person name="Hug L.A."/>
            <person name="Sharon I."/>
            <person name="Castelle C.J."/>
            <person name="Probst A.J."/>
            <person name="Thomas B.C."/>
            <person name="Singh A."/>
            <person name="Wilkins M.J."/>
            <person name="Karaoz U."/>
            <person name="Brodie E.L."/>
            <person name="Williams K.H."/>
            <person name="Hubbard S.S."/>
            <person name="Banfield J.F."/>
        </authorList>
    </citation>
    <scope>NUCLEOTIDE SEQUENCE [LARGE SCALE GENOMIC DNA]</scope>
</reference>
<dbReference type="EMBL" id="MFTC01000003">
    <property type="protein sequence ID" value="OGI52895.1"/>
    <property type="molecule type" value="Genomic_DNA"/>
</dbReference>
<dbReference type="PANTHER" id="PTHR33445:SF1">
    <property type="entry name" value="ATP SYNTHASE SUBUNIT B"/>
    <property type="match status" value="1"/>
</dbReference>
<keyword evidence="9 15" id="KW-0472">Membrane</keyword>
<evidence type="ECO:0000256" key="3">
    <source>
        <dbReference type="ARBA" id="ARBA00022475"/>
    </source>
</evidence>
<evidence type="ECO:0000256" key="8">
    <source>
        <dbReference type="ARBA" id="ARBA00023065"/>
    </source>
</evidence>
<evidence type="ECO:0000256" key="6">
    <source>
        <dbReference type="ARBA" id="ARBA00022781"/>
    </source>
</evidence>
<evidence type="ECO:0000256" key="4">
    <source>
        <dbReference type="ARBA" id="ARBA00022547"/>
    </source>
</evidence>
<dbReference type="Pfam" id="PF00430">
    <property type="entry name" value="ATP-synt_B"/>
    <property type="match status" value="1"/>
</dbReference>
<feature type="coiled-coil region" evidence="17">
    <location>
        <begin position="51"/>
        <end position="126"/>
    </location>
</feature>
<keyword evidence="2 15" id="KW-0813">Transport</keyword>
<accession>A0A1F6U672</accession>
<feature type="transmembrane region" description="Helical" evidence="15">
    <location>
        <begin position="6"/>
        <end position="26"/>
    </location>
</feature>
<dbReference type="STRING" id="1817768.A3A87_06255"/>
<dbReference type="CDD" id="cd06503">
    <property type="entry name" value="ATP-synt_Fo_b"/>
    <property type="match status" value="1"/>
</dbReference>
<comment type="subcellular location">
    <subcellularLocation>
        <location evidence="15">Cell membrane</location>
        <topology evidence="15">Single-pass membrane protein</topology>
    </subcellularLocation>
    <subcellularLocation>
        <location evidence="14">Endomembrane system</location>
        <topology evidence="14">Single-pass membrane protein</topology>
    </subcellularLocation>
</comment>
<dbReference type="InterPro" id="IPR002146">
    <property type="entry name" value="ATP_synth_b/b'su_bac/chlpt"/>
</dbReference>
<evidence type="ECO:0000256" key="1">
    <source>
        <dbReference type="ARBA" id="ARBA00005513"/>
    </source>
</evidence>
<comment type="subunit">
    <text evidence="13">F-type ATPases have 2 components, F(1) - the catalytic core - and F(0) - the membrane proton channel. F(1) has five subunits: alpha(3), beta(3), gamma(1), delta(1), epsilon(1). F(0) has four main subunits: a(1), b(2) and c(10-14). The alpha and beta chains form an alternating ring which encloses part of the gamma chain. F(1) is attached to F(0) by a central stalk formed by the gamma and epsilon chains, while a peripheral stalk is formed by the delta and b chains.</text>
</comment>
<organism evidence="18 19">
    <name type="scientific">Candidatus Muproteobacteria bacterium RIFCSPLOWO2_01_FULL_60_18</name>
    <dbReference type="NCBI Taxonomy" id="1817768"/>
    <lineage>
        <taxon>Bacteria</taxon>
        <taxon>Pseudomonadati</taxon>
        <taxon>Pseudomonadota</taxon>
        <taxon>Candidatus Muproteobacteria</taxon>
    </lineage>
</organism>
<comment type="function">
    <text evidence="11 15">F(1)F(0) ATP synthase produces ATP from ADP in the presence of a proton or sodium gradient. F-type ATPases consist of two structural domains, F(1) containing the extramembraneous catalytic core and F(0) containing the membrane proton channel, linked together by a central stalk and a peripheral stalk. During catalysis, ATP synthesis in the catalytic domain of F(1) is coupled via a rotary mechanism of the central stalk subunits to proton translocation.</text>
</comment>
<keyword evidence="8 15" id="KW-0406">Ion transport</keyword>
<evidence type="ECO:0000256" key="16">
    <source>
        <dbReference type="RuleBase" id="RU003848"/>
    </source>
</evidence>